<evidence type="ECO:0000313" key="1">
    <source>
        <dbReference type="EMBL" id="CAG7827327.1"/>
    </source>
</evidence>
<proteinExistence type="predicted"/>
<feature type="non-terminal residue" evidence="1">
    <location>
        <position position="1"/>
    </location>
</feature>
<dbReference type="EMBL" id="CAJVCH010543041">
    <property type="protein sequence ID" value="CAG7827327.1"/>
    <property type="molecule type" value="Genomic_DNA"/>
</dbReference>
<gene>
    <name evidence="1" type="ORF">AFUS01_LOCUS37318</name>
</gene>
<keyword evidence="2" id="KW-1185">Reference proteome</keyword>
<dbReference type="Proteomes" id="UP000708208">
    <property type="component" value="Unassembled WGS sequence"/>
</dbReference>
<sequence length="88" mass="10428">GMYPQILFAECDWYRDEAPTTHRVSYQLPWIKRSEKKLFLVSWKLKQGKIYSRPISFATTLCKPVGQGTTVIIFTDRISYKRNERNII</sequence>
<dbReference type="AlphaFoldDB" id="A0A8J2L1S6"/>
<comment type="caution">
    <text evidence="1">The sequence shown here is derived from an EMBL/GenBank/DDBJ whole genome shotgun (WGS) entry which is preliminary data.</text>
</comment>
<protein>
    <submittedName>
        <fullName evidence="1">Uncharacterized protein</fullName>
    </submittedName>
</protein>
<organism evidence="1 2">
    <name type="scientific">Allacma fusca</name>
    <dbReference type="NCBI Taxonomy" id="39272"/>
    <lineage>
        <taxon>Eukaryota</taxon>
        <taxon>Metazoa</taxon>
        <taxon>Ecdysozoa</taxon>
        <taxon>Arthropoda</taxon>
        <taxon>Hexapoda</taxon>
        <taxon>Collembola</taxon>
        <taxon>Symphypleona</taxon>
        <taxon>Sminthuridae</taxon>
        <taxon>Allacma</taxon>
    </lineage>
</organism>
<name>A0A8J2L1S6_9HEXA</name>
<reference evidence="1" key="1">
    <citation type="submission" date="2021-06" db="EMBL/GenBank/DDBJ databases">
        <authorList>
            <person name="Hodson N. C."/>
            <person name="Mongue J. A."/>
            <person name="Jaron S. K."/>
        </authorList>
    </citation>
    <scope>NUCLEOTIDE SEQUENCE</scope>
</reference>
<accession>A0A8J2L1S6</accession>
<evidence type="ECO:0000313" key="2">
    <source>
        <dbReference type="Proteomes" id="UP000708208"/>
    </source>
</evidence>